<dbReference type="GO" id="GO:0016787">
    <property type="term" value="F:hydrolase activity"/>
    <property type="evidence" value="ECO:0007669"/>
    <property type="project" value="UniProtKB-KW"/>
</dbReference>
<evidence type="ECO:0000256" key="2">
    <source>
        <dbReference type="ARBA" id="ARBA00023295"/>
    </source>
</evidence>
<organism evidence="4 5">
    <name type="scientific">Thioclava marina</name>
    <dbReference type="NCBI Taxonomy" id="1915077"/>
    <lineage>
        <taxon>Bacteria</taxon>
        <taxon>Pseudomonadati</taxon>
        <taxon>Pseudomonadota</taxon>
        <taxon>Alphaproteobacteria</taxon>
        <taxon>Rhodobacterales</taxon>
        <taxon>Paracoccaceae</taxon>
        <taxon>Thioclava</taxon>
    </lineage>
</organism>
<gene>
    <name evidence="4" type="ORF">BMG00_02675</name>
</gene>
<sequence length="311" mass="33617">MARKIIIDTDPGQDDAVAILLALASPELDVLGITCVAGNVPLALTSRNARVVCELAGRTEVPIFAGCDRPLERKLVTAEYVHGKTGLDGIALPEPEMALQERHAVDFLIETLRSEPAGSVTLCPLGPLTNIATALQRAPDIAARISEIVLMGGAYFEVGNTTPAAEFNIHVDPQAAEIVFRSGVPLVVMPLDVTHKALTTRARVEAFRNLGTPVGHAVASWTDFFERFDMAKYGSEGAPLHDPCVIAYLLKPDLFTGRHINVEIETTSELTMGMTVADWWRVTDRAPNAMFMGDVDAAGFYALLTERLARL</sequence>
<keyword evidence="1 4" id="KW-0378">Hydrolase</keyword>
<dbReference type="Pfam" id="PF01156">
    <property type="entry name" value="IU_nuc_hydro"/>
    <property type="match status" value="1"/>
</dbReference>
<dbReference type="Gene3D" id="3.90.245.10">
    <property type="entry name" value="Ribonucleoside hydrolase-like"/>
    <property type="match status" value="1"/>
</dbReference>
<feature type="domain" description="Inosine/uridine-preferring nucleoside hydrolase" evidence="3">
    <location>
        <begin position="5"/>
        <end position="301"/>
    </location>
</feature>
<protein>
    <submittedName>
        <fullName evidence="4">Nucleoside hydrolase</fullName>
    </submittedName>
</protein>
<dbReference type="InterPro" id="IPR001910">
    <property type="entry name" value="Inosine/uridine_hydrolase_dom"/>
</dbReference>
<dbReference type="PANTHER" id="PTHR12304:SF4">
    <property type="entry name" value="URIDINE NUCLEOSIDASE"/>
    <property type="match status" value="1"/>
</dbReference>
<dbReference type="InterPro" id="IPR015910">
    <property type="entry name" value="I/U_nuclsd_hydro_CS"/>
</dbReference>
<keyword evidence="2" id="KW-0326">Glycosidase</keyword>
<comment type="caution">
    <text evidence="4">The sequence shown here is derived from an EMBL/GenBank/DDBJ whole genome shotgun (WGS) entry which is preliminary data.</text>
</comment>
<dbReference type="EMBL" id="MPZS01000001">
    <property type="protein sequence ID" value="OOY12752.1"/>
    <property type="molecule type" value="Genomic_DNA"/>
</dbReference>
<proteinExistence type="predicted"/>
<dbReference type="InterPro" id="IPR036452">
    <property type="entry name" value="Ribo_hydro-like"/>
</dbReference>
<evidence type="ECO:0000256" key="1">
    <source>
        <dbReference type="ARBA" id="ARBA00022801"/>
    </source>
</evidence>
<accession>A0ABX3MMX7</accession>
<evidence type="ECO:0000313" key="4">
    <source>
        <dbReference type="EMBL" id="OOY12752.1"/>
    </source>
</evidence>
<evidence type="ECO:0000313" key="5">
    <source>
        <dbReference type="Proteomes" id="UP000242224"/>
    </source>
</evidence>
<reference evidence="4 5" key="1">
    <citation type="submission" date="2016-11" db="EMBL/GenBank/DDBJ databases">
        <title>A multilocus sequence analysis scheme for characterization of bacteria in the genus Thioclava.</title>
        <authorList>
            <person name="Liu Y."/>
            <person name="Shao Z."/>
        </authorList>
    </citation>
    <scope>NUCLEOTIDE SEQUENCE [LARGE SCALE GENOMIC DNA]</scope>
    <source>
        <strain evidence="4 5">11.10-0-13</strain>
    </source>
</reference>
<dbReference type="PROSITE" id="PS01247">
    <property type="entry name" value="IUNH"/>
    <property type="match status" value="1"/>
</dbReference>
<dbReference type="CDD" id="cd02651">
    <property type="entry name" value="nuc_hydro_IU_UC_XIUA"/>
    <property type="match status" value="1"/>
</dbReference>
<dbReference type="RefSeq" id="WP_078573308.1">
    <property type="nucleotide sequence ID" value="NZ_JACIZB010000023.1"/>
</dbReference>
<name>A0ABX3MMX7_9RHOB</name>
<evidence type="ECO:0000259" key="3">
    <source>
        <dbReference type="Pfam" id="PF01156"/>
    </source>
</evidence>
<dbReference type="Proteomes" id="UP000242224">
    <property type="component" value="Unassembled WGS sequence"/>
</dbReference>
<keyword evidence="5" id="KW-1185">Reference proteome</keyword>
<dbReference type="SUPFAM" id="SSF53590">
    <property type="entry name" value="Nucleoside hydrolase"/>
    <property type="match status" value="1"/>
</dbReference>
<dbReference type="PANTHER" id="PTHR12304">
    <property type="entry name" value="INOSINE-URIDINE PREFERRING NUCLEOSIDE HYDROLASE"/>
    <property type="match status" value="1"/>
</dbReference>
<dbReference type="InterPro" id="IPR023186">
    <property type="entry name" value="IUNH"/>
</dbReference>